<feature type="domain" description="DUF7088" evidence="5">
    <location>
        <begin position="43"/>
        <end position="141"/>
    </location>
</feature>
<dbReference type="InterPro" id="IPR055396">
    <property type="entry name" value="DUF7088"/>
</dbReference>
<keyword evidence="1" id="KW-0175">Coiled coil</keyword>
<reference evidence="6 7" key="1">
    <citation type="submission" date="2019-11" db="EMBL/GenBank/DDBJ databases">
        <title>Comparative genomics of hydrocarbon-degrading Desulfosarcina strains.</title>
        <authorList>
            <person name="Watanabe M."/>
            <person name="Kojima H."/>
            <person name="Fukui M."/>
        </authorList>
    </citation>
    <scope>NUCLEOTIDE SEQUENCE [LARGE SCALE GENOMIC DNA]</scope>
    <source>
        <strain evidence="6 7">PP31</strain>
    </source>
</reference>
<organism evidence="6 7">
    <name type="scientific">Desulfosarcina widdelii</name>
    <dbReference type="NCBI Taxonomy" id="947919"/>
    <lineage>
        <taxon>Bacteria</taxon>
        <taxon>Pseudomonadati</taxon>
        <taxon>Thermodesulfobacteriota</taxon>
        <taxon>Desulfobacteria</taxon>
        <taxon>Desulfobacterales</taxon>
        <taxon>Desulfosarcinaceae</taxon>
        <taxon>Desulfosarcina</taxon>
    </lineage>
</organism>
<dbReference type="Pfam" id="PF23357">
    <property type="entry name" value="DUF7088"/>
    <property type="match status" value="1"/>
</dbReference>
<evidence type="ECO:0000313" key="7">
    <source>
        <dbReference type="Proteomes" id="UP000427769"/>
    </source>
</evidence>
<accession>A0A5K7ZKV7</accession>
<sequence>MSDGKRRIGKTAFSAGGALLVLAILVLANLLLAGTNLRWDATEDNLYSLSEGTRKILSDLDQDVVIKVFYSKHMTNAPSSIKTFAQRVIDFLSEYEHYGKGNVKVEIYDPKPDSEEEEWAVTYGMKSIQLPTGENLYLGLVAMAADREAAIPFIDPTKETQLEYDLTRIISRVQTAKRLKIAVYSGLPVFGQPAMNMGMTPQSGTEPWFFIEEMKKSYDLIQVQSNADSIDAEADLLLLFHPKNMSEDLMFAVDQYLLGGGNLMVFADPLSLMDDPRMGGGGSIPEKLFTAWGISMEKGKAVADYTYATRLRNRENQVEENPLWLSAPASAFNADNLITANLESMLLPVAGAIEVLPDSPTTVDPLVQTSTNNATVDAFMHNMDVATLRRDFKPSGTVRNLAVRISGHFKTAFPDGKPAASSKEGDATAESDLGEPPPVVKESKKEAVIVVVADSDLLYDGYYLSRQNLLGFTISNIFNDNLNFLLNSCEMLTGNPALIGIRSRGTFERPFTRVQELERKAQDRWLDQEQALVRQVEATNEKLRMLEQQKDAGQQAILSEDQEREIQRFQEEKLKINKELKTVRRNLRADIEQLGRTVKFVNIFLVPLLIGIGGIVYAITRRRKV</sequence>
<keyword evidence="3" id="KW-0472">Membrane</keyword>
<protein>
    <submittedName>
        <fullName evidence="6">Uncharacterized protein</fullName>
    </submittedName>
</protein>
<keyword evidence="7" id="KW-1185">Reference proteome</keyword>
<feature type="coiled-coil region" evidence="1">
    <location>
        <begin position="526"/>
        <end position="597"/>
    </location>
</feature>
<evidence type="ECO:0000256" key="2">
    <source>
        <dbReference type="SAM" id="MobiDB-lite"/>
    </source>
</evidence>
<dbReference type="OrthoDB" id="9777219at2"/>
<evidence type="ECO:0000259" key="5">
    <source>
        <dbReference type="Pfam" id="PF23357"/>
    </source>
</evidence>
<dbReference type="InterPro" id="IPR019196">
    <property type="entry name" value="ABC_transp_unknown"/>
</dbReference>
<evidence type="ECO:0000313" key="6">
    <source>
        <dbReference type="EMBL" id="BBO78874.1"/>
    </source>
</evidence>
<dbReference type="Pfam" id="PF09822">
    <property type="entry name" value="ABC_transp_aux"/>
    <property type="match status" value="1"/>
</dbReference>
<evidence type="ECO:0000259" key="4">
    <source>
        <dbReference type="Pfam" id="PF09822"/>
    </source>
</evidence>
<keyword evidence="3" id="KW-1133">Transmembrane helix</keyword>
<feature type="domain" description="ABC-type uncharacterised transport system" evidence="4">
    <location>
        <begin position="194"/>
        <end position="488"/>
    </location>
</feature>
<feature type="transmembrane region" description="Helical" evidence="3">
    <location>
        <begin position="12"/>
        <end position="32"/>
    </location>
</feature>
<dbReference type="AlphaFoldDB" id="A0A5K7ZKV7"/>
<gene>
    <name evidence="6" type="ORF">DSCW_62910</name>
</gene>
<dbReference type="Proteomes" id="UP000427769">
    <property type="component" value="Chromosome"/>
</dbReference>
<feature type="transmembrane region" description="Helical" evidence="3">
    <location>
        <begin position="600"/>
        <end position="619"/>
    </location>
</feature>
<feature type="region of interest" description="Disordered" evidence="2">
    <location>
        <begin position="414"/>
        <end position="439"/>
    </location>
</feature>
<evidence type="ECO:0000256" key="1">
    <source>
        <dbReference type="SAM" id="Coils"/>
    </source>
</evidence>
<dbReference type="KEGG" id="dwd:DSCW_62910"/>
<proteinExistence type="predicted"/>
<keyword evidence="3" id="KW-0812">Transmembrane</keyword>
<evidence type="ECO:0000256" key="3">
    <source>
        <dbReference type="SAM" id="Phobius"/>
    </source>
</evidence>
<name>A0A5K7ZKV7_9BACT</name>
<dbReference type="EMBL" id="AP021875">
    <property type="protein sequence ID" value="BBO78874.1"/>
    <property type="molecule type" value="Genomic_DNA"/>
</dbReference>
<dbReference type="RefSeq" id="WP_155307459.1">
    <property type="nucleotide sequence ID" value="NZ_AP021875.1"/>
</dbReference>